<name>A0A1Y6B5V6_9PROT</name>
<dbReference type="STRING" id="560819.SAMN05428998_101622"/>
<dbReference type="InterPro" id="IPR036890">
    <property type="entry name" value="HATPase_C_sf"/>
</dbReference>
<evidence type="ECO:0000256" key="2">
    <source>
        <dbReference type="ARBA" id="ARBA00012438"/>
    </source>
</evidence>
<dbReference type="InterPro" id="IPR003661">
    <property type="entry name" value="HisK_dim/P_dom"/>
</dbReference>
<dbReference type="EC" id="2.7.13.3" evidence="2"/>
<dbReference type="PROSITE" id="PS50109">
    <property type="entry name" value="HIS_KIN"/>
    <property type="match status" value="1"/>
</dbReference>
<dbReference type="SMART" id="SM00388">
    <property type="entry name" value="HisKA"/>
    <property type="match status" value="1"/>
</dbReference>
<evidence type="ECO:0000256" key="7">
    <source>
        <dbReference type="SAM" id="Coils"/>
    </source>
</evidence>
<dbReference type="EMBL" id="FWZX01000001">
    <property type="protein sequence ID" value="SME93886.1"/>
    <property type="molecule type" value="Genomic_DNA"/>
</dbReference>
<dbReference type="GO" id="GO:0000155">
    <property type="term" value="F:phosphorelay sensor kinase activity"/>
    <property type="evidence" value="ECO:0007669"/>
    <property type="project" value="InterPro"/>
</dbReference>
<keyword evidence="4" id="KW-0808">Transferase</keyword>
<dbReference type="SMART" id="SM00387">
    <property type="entry name" value="HATPase_c"/>
    <property type="match status" value="1"/>
</dbReference>
<dbReference type="SMART" id="SM00091">
    <property type="entry name" value="PAS"/>
    <property type="match status" value="3"/>
</dbReference>
<dbReference type="InterPro" id="IPR005467">
    <property type="entry name" value="His_kinase_dom"/>
</dbReference>
<dbReference type="SUPFAM" id="SSF55785">
    <property type="entry name" value="PYP-like sensor domain (PAS domain)"/>
    <property type="match status" value="3"/>
</dbReference>
<keyword evidence="6" id="KW-0902">Two-component regulatory system</keyword>
<dbReference type="PRINTS" id="PR00344">
    <property type="entry name" value="BCTRLSENSOR"/>
</dbReference>
<evidence type="ECO:0000259" key="8">
    <source>
        <dbReference type="PROSITE" id="PS50109"/>
    </source>
</evidence>
<dbReference type="NCBIfam" id="TIGR00229">
    <property type="entry name" value="sensory_box"/>
    <property type="match status" value="1"/>
</dbReference>
<keyword evidence="3" id="KW-0597">Phosphoprotein</keyword>
<feature type="domain" description="PAS" evidence="9">
    <location>
        <begin position="251"/>
        <end position="318"/>
    </location>
</feature>
<dbReference type="PANTHER" id="PTHR43711">
    <property type="entry name" value="TWO-COMPONENT HISTIDINE KINASE"/>
    <property type="match status" value="1"/>
</dbReference>
<dbReference type="Pfam" id="PF00989">
    <property type="entry name" value="PAS"/>
    <property type="match status" value="1"/>
</dbReference>
<dbReference type="InterPro" id="IPR003594">
    <property type="entry name" value="HATPase_dom"/>
</dbReference>
<dbReference type="InterPro" id="IPR013767">
    <property type="entry name" value="PAS_fold"/>
</dbReference>
<dbReference type="SUPFAM" id="SSF55874">
    <property type="entry name" value="ATPase domain of HSP90 chaperone/DNA topoisomerase II/histidine kinase"/>
    <property type="match status" value="1"/>
</dbReference>
<evidence type="ECO:0000313" key="10">
    <source>
        <dbReference type="EMBL" id="SME93886.1"/>
    </source>
</evidence>
<gene>
    <name evidence="10" type="ORF">SAMN05428998_101622</name>
</gene>
<dbReference type="InterPro" id="IPR000014">
    <property type="entry name" value="PAS"/>
</dbReference>
<evidence type="ECO:0000259" key="9">
    <source>
        <dbReference type="PROSITE" id="PS50112"/>
    </source>
</evidence>
<dbReference type="InterPro" id="IPR035965">
    <property type="entry name" value="PAS-like_dom_sf"/>
</dbReference>
<sequence length="639" mass="69735">MSLAVEVPGRHDAAPQEAAERAAALIAVDAAGTLLSINPAAAALLRLDGRALTGRPATDLLADPADGGLLETGGSCVLQCGEGSLLVCTLQVGRIELDGRPLRIVTLTAAEEAARAARLNALLRSALDELPEALILFDDDDRLIYFNQAYRRIFPYMPGFDELEGAHFLDIVRRSMAAPGVVQDPLAREDPEAYLAKRIERLHRPHKGPFEQRVREGWHLVQELRIPEIGFVSLRSDITEVKRLEASLVEREELFRTLADTSPVAMVLTRLTDARVVYINPSASELFGVPLAEAPDKHAPDFYVDPADRTRLVERLKRDGVVQDAEIELKDAQDHPFWALLSGTATVYGGEPVLLISIIDISHRKRQERAIEEANRQLAELAERLRTTGEEANAARLRAEEASRTKSAFLAMMSHELRTPLNAVLGFSSILRDQLFGAIDEPKYVEYAQDIYESGAHLLSIINDILDLSKIEAGKMEIEREWLSAADLARSCRTLVRGLADENGVEIDQLVEPTDLKLHADRRAAKQMLVNLLSNACKFTPAGGQIWLRFRPAADGGVRVDVADDGIGMTGEEIARALEAFGQIARTGVSQKGTGLGLPLVQGLIELHGGRLEVCSRPGEGTTATLYFPPGADSPPAKA</sequence>
<keyword evidence="7" id="KW-0175">Coiled coil</keyword>
<proteinExistence type="predicted"/>
<organism evidence="10 11">
    <name type="scientific">Tistlia consotensis USBA 355</name>
    <dbReference type="NCBI Taxonomy" id="560819"/>
    <lineage>
        <taxon>Bacteria</taxon>
        <taxon>Pseudomonadati</taxon>
        <taxon>Pseudomonadota</taxon>
        <taxon>Alphaproteobacteria</taxon>
        <taxon>Rhodospirillales</taxon>
        <taxon>Rhodovibrionaceae</taxon>
        <taxon>Tistlia</taxon>
    </lineage>
</organism>
<dbReference type="Gene3D" id="3.30.565.10">
    <property type="entry name" value="Histidine kinase-like ATPase, C-terminal domain"/>
    <property type="match status" value="1"/>
</dbReference>
<dbReference type="Proteomes" id="UP000192917">
    <property type="component" value="Unassembled WGS sequence"/>
</dbReference>
<feature type="coiled-coil region" evidence="7">
    <location>
        <begin position="364"/>
        <end position="398"/>
    </location>
</feature>
<reference evidence="10 11" key="1">
    <citation type="submission" date="2017-04" db="EMBL/GenBank/DDBJ databases">
        <authorList>
            <person name="Afonso C.L."/>
            <person name="Miller P.J."/>
            <person name="Scott M.A."/>
            <person name="Spackman E."/>
            <person name="Goraichik I."/>
            <person name="Dimitrov K.M."/>
            <person name="Suarez D.L."/>
            <person name="Swayne D.E."/>
        </authorList>
    </citation>
    <scope>NUCLEOTIDE SEQUENCE [LARGE SCALE GENOMIC DNA]</scope>
    <source>
        <strain evidence="10 11">USBA 355</strain>
    </source>
</reference>
<dbReference type="CDD" id="cd00082">
    <property type="entry name" value="HisKA"/>
    <property type="match status" value="1"/>
</dbReference>
<dbReference type="InterPro" id="IPR004358">
    <property type="entry name" value="Sig_transdc_His_kin-like_C"/>
</dbReference>
<comment type="catalytic activity">
    <reaction evidence="1">
        <text>ATP + protein L-histidine = ADP + protein N-phospho-L-histidine.</text>
        <dbReference type="EC" id="2.7.13.3"/>
    </reaction>
</comment>
<evidence type="ECO:0000256" key="6">
    <source>
        <dbReference type="ARBA" id="ARBA00023012"/>
    </source>
</evidence>
<keyword evidence="5" id="KW-0418">Kinase</keyword>
<evidence type="ECO:0000256" key="5">
    <source>
        <dbReference type="ARBA" id="ARBA00022777"/>
    </source>
</evidence>
<dbReference type="Gene3D" id="3.30.450.20">
    <property type="entry name" value="PAS domain"/>
    <property type="match status" value="2"/>
</dbReference>
<dbReference type="PROSITE" id="PS50112">
    <property type="entry name" value="PAS"/>
    <property type="match status" value="1"/>
</dbReference>
<accession>A0A1Y6B5V6</accession>
<protein>
    <recommendedName>
        <fullName evidence="2">histidine kinase</fullName>
        <ecNumber evidence="2">2.7.13.3</ecNumber>
    </recommendedName>
</protein>
<dbReference type="Gene3D" id="1.10.287.130">
    <property type="match status" value="1"/>
</dbReference>
<dbReference type="SUPFAM" id="SSF47384">
    <property type="entry name" value="Homodimeric domain of signal transducing histidine kinase"/>
    <property type="match status" value="1"/>
</dbReference>
<evidence type="ECO:0000313" key="11">
    <source>
        <dbReference type="Proteomes" id="UP000192917"/>
    </source>
</evidence>
<dbReference type="PANTHER" id="PTHR43711:SF26">
    <property type="entry name" value="SENSOR HISTIDINE KINASE RCSC"/>
    <property type="match status" value="1"/>
</dbReference>
<dbReference type="Pfam" id="PF12860">
    <property type="entry name" value="PAS_7"/>
    <property type="match status" value="1"/>
</dbReference>
<evidence type="ECO:0000256" key="4">
    <source>
        <dbReference type="ARBA" id="ARBA00022679"/>
    </source>
</evidence>
<dbReference type="Pfam" id="PF00512">
    <property type="entry name" value="HisKA"/>
    <property type="match status" value="1"/>
</dbReference>
<evidence type="ECO:0000256" key="1">
    <source>
        <dbReference type="ARBA" id="ARBA00000085"/>
    </source>
</evidence>
<keyword evidence="11" id="KW-1185">Reference proteome</keyword>
<dbReference type="InterPro" id="IPR036097">
    <property type="entry name" value="HisK_dim/P_sf"/>
</dbReference>
<dbReference type="InterPro" id="IPR050736">
    <property type="entry name" value="Sensor_HK_Regulatory"/>
</dbReference>
<dbReference type="CDD" id="cd00130">
    <property type="entry name" value="PAS"/>
    <property type="match status" value="1"/>
</dbReference>
<dbReference type="AlphaFoldDB" id="A0A1Y6B5V6"/>
<evidence type="ECO:0000256" key="3">
    <source>
        <dbReference type="ARBA" id="ARBA00022553"/>
    </source>
</evidence>
<dbReference type="Pfam" id="PF02518">
    <property type="entry name" value="HATPase_c"/>
    <property type="match status" value="1"/>
</dbReference>
<feature type="domain" description="Histidine kinase" evidence="8">
    <location>
        <begin position="412"/>
        <end position="632"/>
    </location>
</feature>
<dbReference type="CDD" id="cd00075">
    <property type="entry name" value="HATPase"/>
    <property type="match status" value="1"/>
</dbReference>